<evidence type="ECO:0000256" key="10">
    <source>
        <dbReference type="SAM" id="MobiDB-lite"/>
    </source>
</evidence>
<feature type="region of interest" description="Disordered" evidence="10">
    <location>
        <begin position="129"/>
        <end position="162"/>
    </location>
</feature>
<evidence type="ECO:0000256" key="6">
    <source>
        <dbReference type="ARBA" id="ARBA00035209"/>
    </source>
</evidence>
<dbReference type="InterPro" id="IPR019926">
    <property type="entry name" value="Ribosomal_uL3_CS"/>
</dbReference>
<comment type="caution">
    <text evidence="11">The sequence shown here is derived from an EMBL/GenBank/DDBJ whole genome shotgun (WGS) entry which is preliminary data.</text>
</comment>
<dbReference type="GO" id="GO:0022625">
    <property type="term" value="C:cytosolic large ribosomal subunit"/>
    <property type="evidence" value="ECO:0007669"/>
    <property type="project" value="TreeGrafter"/>
</dbReference>
<evidence type="ECO:0000256" key="9">
    <source>
        <dbReference type="RuleBase" id="RU003905"/>
    </source>
</evidence>
<dbReference type="PROSITE" id="PS00474">
    <property type="entry name" value="RIBOSOMAL_L3"/>
    <property type="match status" value="1"/>
</dbReference>
<evidence type="ECO:0000313" key="11">
    <source>
        <dbReference type="EMBL" id="KAK3582224.1"/>
    </source>
</evidence>
<protein>
    <recommendedName>
        <fullName evidence="7">Large ribosomal subunit protein uL3c</fullName>
    </recommendedName>
    <alternativeName>
        <fullName evidence="8">39S ribosomal protein L3, mitochondrial</fullName>
    </alternativeName>
    <alternativeName>
        <fullName evidence="6">Large ribosomal subunit protein uL3m</fullName>
    </alternativeName>
</protein>
<keyword evidence="2" id="KW-0699">rRNA-binding</keyword>
<evidence type="ECO:0000256" key="1">
    <source>
        <dbReference type="ARBA" id="ARBA00006540"/>
    </source>
</evidence>
<dbReference type="GO" id="GO:0006412">
    <property type="term" value="P:translation"/>
    <property type="evidence" value="ECO:0007669"/>
    <property type="project" value="InterPro"/>
</dbReference>
<keyword evidence="3" id="KW-0694">RNA-binding</keyword>
<organism evidence="11 12">
    <name type="scientific">Potamilus streckersoni</name>
    <dbReference type="NCBI Taxonomy" id="2493646"/>
    <lineage>
        <taxon>Eukaryota</taxon>
        <taxon>Metazoa</taxon>
        <taxon>Spiralia</taxon>
        <taxon>Lophotrochozoa</taxon>
        <taxon>Mollusca</taxon>
        <taxon>Bivalvia</taxon>
        <taxon>Autobranchia</taxon>
        <taxon>Heteroconchia</taxon>
        <taxon>Palaeoheterodonta</taxon>
        <taxon>Unionida</taxon>
        <taxon>Unionoidea</taxon>
        <taxon>Unionidae</taxon>
        <taxon>Ambleminae</taxon>
        <taxon>Lampsilini</taxon>
        <taxon>Potamilus</taxon>
    </lineage>
</organism>
<dbReference type="InterPro" id="IPR019927">
    <property type="entry name" value="Ribosomal_uL3_bac/org-type"/>
</dbReference>
<gene>
    <name evidence="11" type="ORF">CHS0354_023763</name>
</gene>
<dbReference type="GO" id="GO:0003735">
    <property type="term" value="F:structural constituent of ribosome"/>
    <property type="evidence" value="ECO:0007669"/>
    <property type="project" value="InterPro"/>
</dbReference>
<evidence type="ECO:0000256" key="4">
    <source>
        <dbReference type="ARBA" id="ARBA00022980"/>
    </source>
</evidence>
<reference evidence="11" key="1">
    <citation type="journal article" date="2021" name="Genome Biol. Evol.">
        <title>A High-Quality Reference Genome for a Parasitic Bivalve with Doubly Uniparental Inheritance (Bivalvia: Unionida).</title>
        <authorList>
            <person name="Smith C.H."/>
        </authorList>
    </citation>
    <scope>NUCLEOTIDE SEQUENCE</scope>
    <source>
        <strain evidence="11">CHS0354</strain>
    </source>
</reference>
<reference evidence="11" key="3">
    <citation type="submission" date="2023-05" db="EMBL/GenBank/DDBJ databases">
        <authorList>
            <person name="Smith C.H."/>
        </authorList>
    </citation>
    <scope>NUCLEOTIDE SEQUENCE</scope>
    <source>
        <strain evidence="11">CHS0354</strain>
        <tissue evidence="11">Mantle</tissue>
    </source>
</reference>
<dbReference type="EMBL" id="JAEAOA010001427">
    <property type="protein sequence ID" value="KAK3582224.1"/>
    <property type="molecule type" value="Genomic_DNA"/>
</dbReference>
<sequence>MSAILGKKIGMTRLFDAKGKVVPCTVIEAGPCFISQVKKNEKEGVDSYQVSFGEKPERLVKKTERGHFLKSGVPVGRFVKDIKKPLIGDLKLGDKLNVSVFTEGSFVDIIGVSKGKGFAGVVKRHHFGGGSRTHGQSDRLRAPGSVGGSSFPSRTFKGQRMAGRMGSDRVTAKNLQIVKIVIDSNILVLKGKRLGYVQIVTSKKR</sequence>
<dbReference type="NCBIfam" id="TIGR03625">
    <property type="entry name" value="L3_bact"/>
    <property type="match status" value="1"/>
</dbReference>
<dbReference type="SUPFAM" id="SSF50447">
    <property type="entry name" value="Translation proteins"/>
    <property type="match status" value="1"/>
</dbReference>
<evidence type="ECO:0000256" key="8">
    <source>
        <dbReference type="ARBA" id="ARBA00035396"/>
    </source>
</evidence>
<comment type="similarity">
    <text evidence="1 9">Belongs to the universal ribosomal protein uL3 family.</text>
</comment>
<dbReference type="Pfam" id="PF00297">
    <property type="entry name" value="Ribosomal_L3"/>
    <property type="match status" value="1"/>
</dbReference>
<evidence type="ECO:0000256" key="7">
    <source>
        <dbReference type="ARBA" id="ARBA00035213"/>
    </source>
</evidence>
<reference evidence="11" key="2">
    <citation type="journal article" date="2021" name="Genome Biol. Evol.">
        <title>Developing a high-quality reference genome for a parasitic bivalve with doubly uniparental inheritance (Bivalvia: Unionida).</title>
        <authorList>
            <person name="Smith C.H."/>
        </authorList>
    </citation>
    <scope>NUCLEOTIDE SEQUENCE</scope>
    <source>
        <strain evidence="11">CHS0354</strain>
        <tissue evidence="11">Mantle</tissue>
    </source>
</reference>
<evidence type="ECO:0000256" key="2">
    <source>
        <dbReference type="ARBA" id="ARBA00022730"/>
    </source>
</evidence>
<keyword evidence="12" id="KW-1185">Reference proteome</keyword>
<dbReference type="AlphaFoldDB" id="A0AAE0VLE8"/>
<name>A0AAE0VLE8_9BIVA</name>
<dbReference type="PANTHER" id="PTHR11229:SF16">
    <property type="entry name" value="LARGE RIBOSOMAL SUBUNIT PROTEIN UL3C"/>
    <property type="match status" value="1"/>
</dbReference>
<dbReference type="HAMAP" id="MF_01325_B">
    <property type="entry name" value="Ribosomal_uL3_B"/>
    <property type="match status" value="1"/>
</dbReference>
<dbReference type="Proteomes" id="UP001195483">
    <property type="component" value="Unassembled WGS sequence"/>
</dbReference>
<dbReference type="Gene3D" id="2.40.30.10">
    <property type="entry name" value="Translation factors"/>
    <property type="match status" value="2"/>
</dbReference>
<accession>A0AAE0VLE8</accession>
<keyword evidence="4 9" id="KW-0689">Ribosomal protein</keyword>
<dbReference type="InterPro" id="IPR000597">
    <property type="entry name" value="Ribosomal_uL3"/>
</dbReference>
<evidence type="ECO:0000256" key="5">
    <source>
        <dbReference type="ARBA" id="ARBA00023274"/>
    </source>
</evidence>
<evidence type="ECO:0000256" key="3">
    <source>
        <dbReference type="ARBA" id="ARBA00022884"/>
    </source>
</evidence>
<evidence type="ECO:0000313" key="12">
    <source>
        <dbReference type="Proteomes" id="UP001195483"/>
    </source>
</evidence>
<dbReference type="GO" id="GO:0019843">
    <property type="term" value="F:rRNA binding"/>
    <property type="evidence" value="ECO:0007669"/>
    <property type="project" value="UniProtKB-KW"/>
</dbReference>
<dbReference type="PANTHER" id="PTHR11229">
    <property type="entry name" value="50S RIBOSOMAL PROTEIN L3"/>
    <property type="match status" value="1"/>
</dbReference>
<dbReference type="InterPro" id="IPR009000">
    <property type="entry name" value="Transl_B-barrel_sf"/>
</dbReference>
<keyword evidence="5 9" id="KW-0687">Ribonucleoprotein</keyword>
<proteinExistence type="inferred from homology"/>